<sequence>MASQLFSPITLAGIELRNRIIVAPMCQYSADEGAATDWHLMHLGQYAVSGVGLIITEAVGVDMAGRISPGCLSLCTDAQEASLKRVVDFCQTFGNTTMGIQLSHAGRKGSTDLPWLGGKPIPASDPRGWATEAPSATPYAPVGWETPAALDEAGLARIKAAFVDAAVRADRIGFEVAELHAAHGYLLHQFLSPLSNLRTDAYGGSLEKRMRFPLEVFDAVAAVWPKHKALGVRFSATDWVARSSWDIAESTQFAAALKARGCDFIDVSSAGNSPEQTIEVGPGYQTGFAAEIRRQTQMPTMAVGQITEPHQAEAVIRSGQADMVALARGMLNNPRWAWHAAEALNAEAAYAPQYMRSNKALRGLPIPGNPPVAVKT</sequence>
<dbReference type="GO" id="GO:0003959">
    <property type="term" value="F:NADPH dehydrogenase activity"/>
    <property type="evidence" value="ECO:0007669"/>
    <property type="project" value="UniProtKB-EC"/>
</dbReference>
<dbReference type="InterPro" id="IPR044152">
    <property type="entry name" value="YqjM-like"/>
</dbReference>
<keyword evidence="4" id="KW-0521">NADP</keyword>
<gene>
    <name evidence="7" type="ORF">RCA23_c02600</name>
</gene>
<accession>A0AAN0VHA1</accession>
<protein>
    <submittedName>
        <fullName evidence="7">NADPH dehydrogenase</fullName>
        <ecNumber evidence="7">1.6.99.1</ecNumber>
    </submittedName>
</protein>
<dbReference type="AlphaFoldDB" id="A0AAN0VHA1"/>
<dbReference type="Proteomes" id="UP000028680">
    <property type="component" value="Chromosome"/>
</dbReference>
<evidence type="ECO:0000313" key="7">
    <source>
        <dbReference type="EMBL" id="AII85824.1"/>
    </source>
</evidence>
<evidence type="ECO:0000256" key="4">
    <source>
        <dbReference type="ARBA" id="ARBA00022857"/>
    </source>
</evidence>
<keyword evidence="8" id="KW-1185">Reference proteome</keyword>
<organism evidence="7 8">
    <name type="scientific">Planktomarina temperata RCA23</name>
    <dbReference type="NCBI Taxonomy" id="666509"/>
    <lineage>
        <taxon>Bacteria</taxon>
        <taxon>Pseudomonadati</taxon>
        <taxon>Pseudomonadota</taxon>
        <taxon>Alphaproteobacteria</taxon>
        <taxon>Rhodobacterales</taxon>
        <taxon>Paracoccaceae</taxon>
        <taxon>Planktomarina</taxon>
    </lineage>
</organism>
<evidence type="ECO:0000256" key="5">
    <source>
        <dbReference type="ARBA" id="ARBA00023002"/>
    </source>
</evidence>
<reference evidence="7 8" key="1">
    <citation type="journal article" date="2014" name="ISME J.">
        <title>Adaptation of an abundant Roseobacter RCA organism to pelagic systems revealed by genomic and transcriptomic analyses.</title>
        <authorList>
            <person name="Voget S."/>
            <person name="Wemheuer B."/>
            <person name="Brinkhoff T."/>
            <person name="Vollmers J."/>
            <person name="Dietrich S."/>
            <person name="Giebel H.A."/>
            <person name="Beardsley C."/>
            <person name="Sardemann C."/>
            <person name="Bakenhus I."/>
            <person name="Billerbeck S."/>
            <person name="Daniel R."/>
            <person name="Simon M."/>
        </authorList>
    </citation>
    <scope>NUCLEOTIDE SEQUENCE [LARGE SCALE GENOMIC DNA]</scope>
    <source>
        <strain evidence="7 8">RCA23</strain>
    </source>
</reference>
<dbReference type="GeneID" id="93367881"/>
<evidence type="ECO:0000259" key="6">
    <source>
        <dbReference type="Pfam" id="PF00724"/>
    </source>
</evidence>
<keyword evidence="3" id="KW-0288">FMN</keyword>
<dbReference type="Pfam" id="PF00724">
    <property type="entry name" value="Oxidored_FMN"/>
    <property type="match status" value="1"/>
</dbReference>
<dbReference type="PANTHER" id="PTHR43303:SF4">
    <property type="entry name" value="NADPH DEHYDROGENASE C23G7.10C-RELATED"/>
    <property type="match status" value="1"/>
</dbReference>
<evidence type="ECO:0000256" key="3">
    <source>
        <dbReference type="ARBA" id="ARBA00022643"/>
    </source>
</evidence>
<dbReference type="CDD" id="cd02932">
    <property type="entry name" value="OYE_YqiM_FMN"/>
    <property type="match status" value="1"/>
</dbReference>
<dbReference type="SUPFAM" id="SSF51395">
    <property type="entry name" value="FMN-linked oxidoreductases"/>
    <property type="match status" value="1"/>
</dbReference>
<name>A0AAN0VHA1_9RHOB</name>
<feature type="domain" description="NADH:flavin oxidoreductase/NADH oxidase N-terminal" evidence="6">
    <location>
        <begin position="4"/>
        <end position="346"/>
    </location>
</feature>
<evidence type="ECO:0000256" key="2">
    <source>
        <dbReference type="ARBA" id="ARBA00022630"/>
    </source>
</evidence>
<comment type="cofactor">
    <cofactor evidence="1">
        <name>FMN</name>
        <dbReference type="ChEBI" id="CHEBI:58210"/>
    </cofactor>
</comment>
<dbReference type="InterPro" id="IPR013785">
    <property type="entry name" value="Aldolase_TIM"/>
</dbReference>
<dbReference type="InterPro" id="IPR001155">
    <property type="entry name" value="OxRdtase_FMN_N"/>
</dbReference>
<keyword evidence="5 7" id="KW-0560">Oxidoreductase</keyword>
<dbReference type="EC" id="1.6.99.1" evidence="7"/>
<dbReference type="RefSeq" id="WP_044048707.1">
    <property type="nucleotide sequence ID" value="NZ_CP003984.1"/>
</dbReference>
<evidence type="ECO:0000313" key="8">
    <source>
        <dbReference type="Proteomes" id="UP000028680"/>
    </source>
</evidence>
<dbReference type="PANTHER" id="PTHR43303">
    <property type="entry name" value="NADPH DEHYDROGENASE C23G7.10C-RELATED"/>
    <property type="match status" value="1"/>
</dbReference>
<dbReference type="GO" id="GO:0010181">
    <property type="term" value="F:FMN binding"/>
    <property type="evidence" value="ECO:0007669"/>
    <property type="project" value="InterPro"/>
</dbReference>
<dbReference type="GO" id="GO:0050661">
    <property type="term" value="F:NADP binding"/>
    <property type="evidence" value="ECO:0007669"/>
    <property type="project" value="InterPro"/>
</dbReference>
<dbReference type="Gene3D" id="3.20.20.70">
    <property type="entry name" value="Aldolase class I"/>
    <property type="match status" value="1"/>
</dbReference>
<keyword evidence="2" id="KW-0285">Flavoprotein</keyword>
<evidence type="ECO:0000256" key="1">
    <source>
        <dbReference type="ARBA" id="ARBA00001917"/>
    </source>
</evidence>
<dbReference type="KEGG" id="ptp:RCA23_c02600"/>
<dbReference type="EMBL" id="CP003984">
    <property type="protein sequence ID" value="AII85824.1"/>
    <property type="molecule type" value="Genomic_DNA"/>
</dbReference>
<proteinExistence type="predicted"/>